<gene>
    <name evidence="1" type="ORF">NM688_g3372</name>
</gene>
<keyword evidence="2" id="KW-1185">Reference proteome</keyword>
<accession>A0ACC1T5S1</accession>
<comment type="caution">
    <text evidence="1">The sequence shown here is derived from an EMBL/GenBank/DDBJ whole genome shotgun (WGS) entry which is preliminary data.</text>
</comment>
<dbReference type="EMBL" id="JANHOG010000485">
    <property type="protein sequence ID" value="KAJ3553900.1"/>
    <property type="molecule type" value="Genomic_DNA"/>
</dbReference>
<evidence type="ECO:0000313" key="1">
    <source>
        <dbReference type="EMBL" id="KAJ3553900.1"/>
    </source>
</evidence>
<name>A0ACC1T5S1_9APHY</name>
<dbReference type="Proteomes" id="UP001148662">
    <property type="component" value="Unassembled WGS sequence"/>
</dbReference>
<protein>
    <submittedName>
        <fullName evidence="1">Uncharacterized protein</fullName>
    </submittedName>
</protein>
<evidence type="ECO:0000313" key="2">
    <source>
        <dbReference type="Proteomes" id="UP001148662"/>
    </source>
</evidence>
<organism evidence="1 2">
    <name type="scientific">Phlebia brevispora</name>
    <dbReference type="NCBI Taxonomy" id="194682"/>
    <lineage>
        <taxon>Eukaryota</taxon>
        <taxon>Fungi</taxon>
        <taxon>Dikarya</taxon>
        <taxon>Basidiomycota</taxon>
        <taxon>Agaricomycotina</taxon>
        <taxon>Agaricomycetes</taxon>
        <taxon>Polyporales</taxon>
        <taxon>Meruliaceae</taxon>
        <taxon>Phlebia</taxon>
    </lineage>
</organism>
<reference evidence="1" key="1">
    <citation type="submission" date="2022-07" db="EMBL/GenBank/DDBJ databases">
        <title>Genome Sequence of Phlebia brevispora.</title>
        <authorList>
            <person name="Buettner E."/>
        </authorList>
    </citation>
    <scope>NUCLEOTIDE SEQUENCE</scope>
    <source>
        <strain evidence="1">MPL23</strain>
    </source>
</reference>
<sequence length="466" mass="49569">MLSRRVVCLARIPRALRVTGARFYNSEQEGDVGHQAHVSGFAAKDPKKATPYDAASPAKGKKASRDGLTGNKEDIGFAEQVGSQSASASKSKSETAEGITGEDEITPPAFADAVKKKLGMKTTAGEAKQNRGGGKGVTGTGSLAFDRGKRTMYTCASWMDEAAARRQAPEGSRKPQDSTLGEQNAHLKHKSSPSKPDSGKGNAAEEPTLPSQHVDASRKSSRENPSIQRREFSTTALALQEEGKAEHTAETYFKDVDSTKPTNPKVHQVDPSTGGATVARANEQPATGDFSRAGPHTQEYETEQVSKHDQPYDTPPTRGPEVQKKLRYGGMPGLGPTSGPEEGPEGESKGGRQPEGCAADCMAPSHSIEHMVAPIQITSASLVASFMGGATPTARAIRVLCSRQIMMDANPVMSITEGWLPSVNLRKQQLQTRLTRTLVAPGALTNDTNDSMPHPAPVYRPFATGK</sequence>
<proteinExistence type="predicted"/>